<feature type="region of interest" description="Disordered" evidence="1">
    <location>
        <begin position="711"/>
        <end position="792"/>
    </location>
</feature>
<feature type="transmembrane region" description="Helical" evidence="2">
    <location>
        <begin position="366"/>
        <end position="389"/>
    </location>
</feature>
<feature type="compositionally biased region" description="Basic and acidic residues" evidence="1">
    <location>
        <begin position="711"/>
        <end position="725"/>
    </location>
</feature>
<dbReference type="Gene3D" id="3.30.40.10">
    <property type="entry name" value="Zinc/RING finger domain, C3HC4 (zinc finger)"/>
    <property type="match status" value="1"/>
</dbReference>
<dbReference type="GO" id="GO:0061630">
    <property type="term" value="F:ubiquitin protein ligase activity"/>
    <property type="evidence" value="ECO:0007669"/>
    <property type="project" value="TreeGrafter"/>
</dbReference>
<feature type="compositionally biased region" description="Low complexity" evidence="1">
    <location>
        <begin position="727"/>
        <end position="737"/>
    </location>
</feature>
<dbReference type="PANTHER" id="PTHR22696">
    <property type="entry name" value="E3 UBIQUITIN-PROTEIN LIGASE RNF26"/>
    <property type="match status" value="1"/>
</dbReference>
<dbReference type="Proteomes" id="UP001166286">
    <property type="component" value="Unassembled WGS sequence"/>
</dbReference>
<keyword evidence="4" id="KW-1185">Reference proteome</keyword>
<feature type="transmembrane region" description="Helical" evidence="2">
    <location>
        <begin position="409"/>
        <end position="432"/>
    </location>
</feature>
<keyword evidence="2" id="KW-0812">Transmembrane</keyword>
<dbReference type="AlphaFoldDB" id="A0AA39R296"/>
<dbReference type="PANTHER" id="PTHR22696:SF1">
    <property type="entry name" value="E3 UBIQUITIN-PROTEIN LIGASE RNF26"/>
    <property type="match status" value="1"/>
</dbReference>
<dbReference type="CDD" id="cd16616">
    <property type="entry name" value="mRING-HC-C4C4_Asi1p-like"/>
    <property type="match status" value="1"/>
</dbReference>
<evidence type="ECO:0000313" key="3">
    <source>
        <dbReference type="EMBL" id="KAK0512106.1"/>
    </source>
</evidence>
<keyword evidence="2" id="KW-0472">Membrane</keyword>
<feature type="transmembrane region" description="Helical" evidence="2">
    <location>
        <begin position="111"/>
        <end position="130"/>
    </location>
</feature>
<name>A0AA39R296_9LECA</name>
<dbReference type="InterPro" id="IPR013083">
    <property type="entry name" value="Znf_RING/FYVE/PHD"/>
</dbReference>
<dbReference type="EMBL" id="JAFEKC020000011">
    <property type="protein sequence ID" value="KAK0512106.1"/>
    <property type="molecule type" value="Genomic_DNA"/>
</dbReference>
<proteinExistence type="predicted"/>
<dbReference type="GO" id="GO:0016567">
    <property type="term" value="P:protein ubiquitination"/>
    <property type="evidence" value="ECO:0007669"/>
    <property type="project" value="TreeGrafter"/>
</dbReference>
<gene>
    <name evidence="3" type="ORF">JMJ35_005234</name>
</gene>
<evidence type="ECO:0000313" key="4">
    <source>
        <dbReference type="Proteomes" id="UP001166286"/>
    </source>
</evidence>
<feature type="compositionally biased region" description="Low complexity" evidence="1">
    <location>
        <begin position="764"/>
        <end position="777"/>
    </location>
</feature>
<dbReference type="GO" id="GO:0006511">
    <property type="term" value="P:ubiquitin-dependent protein catabolic process"/>
    <property type="evidence" value="ECO:0007669"/>
    <property type="project" value="TreeGrafter"/>
</dbReference>
<evidence type="ECO:0000256" key="2">
    <source>
        <dbReference type="SAM" id="Phobius"/>
    </source>
</evidence>
<comment type="caution">
    <text evidence="3">The sequence shown here is derived from an EMBL/GenBank/DDBJ whole genome shotgun (WGS) entry which is preliminary data.</text>
</comment>
<sequence>MVSMSNTTSLMGPLSKDIVMAVPRMMARAGSFAFITVPERIDSMLGIRHGGSMIAEATGNGTWSMLTAAMSASSATENVVPTAARAAAATESPVRMLGPLSFMQVRNFGGIFTYMTSKWALACFTLSIILNRTHVYSATRRHIQLPASYRLVLRIVPFLLFLSHSLSLLQALHCQTSPNFSYLKYGTADKHVDLDFAGEGGLLYYISSALLFWESDADSCLAVDLIPSKSENWDRKGSLSLLWPLFQSLCLGQFVETLSSTVQGRPLMTETGMSIFEHSLAFAESEAMISSRLGLSLLGSPANRATSSSAEEGTVTKFFTKSEILQKMNTPPEVLLMGVISSLNNLCSHVLGVFDMQAKYRLLNTGVWGLCFMGAFVWAFFSSITMVSGLDSIVLRFPTVCIVGFIPHLLILCGILLCFCIYFLGLILSFALPPTDGPQPQSLMDRFRLARENMSANSQLSNFRLEMREDFYTALLRIGFSALTVASEAVYLNEGERVKVSPLTWLEEDKLEEIEAVSQLNVPLRHLGVQWDRSDGLANDGSARVWKSGYAQEIKPSAMKNSSGRRVPGSGSDGVGHVQRYGRYLGVLAFFNSIFGLAMGWMKLFTNRLFDRVGIAWRPQWLILQKQREETQQQLRGSEQRPQQELQPFWVISVPNIFGPSPSSEVDDFDTEKEIKRRIRHETTSWGEREDEEDFDTRCYNWFKQGEWGGKDESGTYQESVRDDDTTSVVSMSTAASEDGWEETDIDSGASTPRQSSLYSNNRSSPTPEPSFSFSTTQLDPHPLDPQHFASLLDPKTPEARAAARNLAHHLTSSKPLTRSQYNNAQTFAARKLLTSTRYRAFDSTIPTSGALSREEEEQLLEQLILTSRAKPSDKAARSWREGAAGMGQSGPQCVVCQSAPRTVLAFPCRCLSLCEECRVSLAMNNFATCVCCRQDVASFSRLFVP</sequence>
<evidence type="ECO:0008006" key="5">
    <source>
        <dbReference type="Google" id="ProtNLM"/>
    </source>
</evidence>
<organism evidence="3 4">
    <name type="scientific">Cladonia borealis</name>
    <dbReference type="NCBI Taxonomy" id="184061"/>
    <lineage>
        <taxon>Eukaryota</taxon>
        <taxon>Fungi</taxon>
        <taxon>Dikarya</taxon>
        <taxon>Ascomycota</taxon>
        <taxon>Pezizomycotina</taxon>
        <taxon>Lecanoromycetes</taxon>
        <taxon>OSLEUM clade</taxon>
        <taxon>Lecanoromycetidae</taxon>
        <taxon>Lecanorales</taxon>
        <taxon>Lecanorineae</taxon>
        <taxon>Cladoniaceae</taxon>
        <taxon>Cladonia</taxon>
    </lineage>
</organism>
<accession>A0AA39R296</accession>
<keyword evidence="2" id="KW-1133">Transmembrane helix</keyword>
<dbReference type="Pfam" id="PF13920">
    <property type="entry name" value="zf-C3HC4_3"/>
    <property type="match status" value="1"/>
</dbReference>
<feature type="transmembrane region" description="Helical" evidence="2">
    <location>
        <begin position="334"/>
        <end position="354"/>
    </location>
</feature>
<reference evidence="3" key="1">
    <citation type="submission" date="2023-03" db="EMBL/GenBank/DDBJ databases">
        <title>Complete genome of Cladonia borealis.</title>
        <authorList>
            <person name="Park H."/>
        </authorList>
    </citation>
    <scope>NUCLEOTIDE SEQUENCE</scope>
    <source>
        <strain evidence="3">ANT050790</strain>
    </source>
</reference>
<feature type="transmembrane region" description="Helical" evidence="2">
    <location>
        <begin position="584"/>
        <end position="602"/>
    </location>
</feature>
<protein>
    <recommendedName>
        <fullName evidence="5">Ubiquitin-protein ligase</fullName>
    </recommendedName>
</protein>
<evidence type="ECO:0000256" key="1">
    <source>
        <dbReference type="SAM" id="MobiDB-lite"/>
    </source>
</evidence>
<feature type="transmembrane region" description="Helical" evidence="2">
    <location>
        <begin position="151"/>
        <end position="172"/>
    </location>
</feature>
<feature type="compositionally biased region" description="Polar residues" evidence="1">
    <location>
        <begin position="749"/>
        <end position="763"/>
    </location>
</feature>